<gene>
    <name evidence="2" type="ORF">B0H17DRAFT_1222005</name>
</gene>
<dbReference type="Pfam" id="PF14529">
    <property type="entry name" value="Exo_endo_phos_2"/>
    <property type="match status" value="1"/>
</dbReference>
<keyword evidence="3" id="KW-1185">Reference proteome</keyword>
<proteinExistence type="predicted"/>
<comment type="caution">
    <text evidence="2">The sequence shown here is derived from an EMBL/GenBank/DDBJ whole genome shotgun (WGS) entry which is preliminary data.</text>
</comment>
<accession>A0AAD7AZ29</accession>
<evidence type="ECO:0000313" key="2">
    <source>
        <dbReference type="EMBL" id="KAJ7605222.1"/>
    </source>
</evidence>
<dbReference type="SUPFAM" id="SSF56219">
    <property type="entry name" value="DNase I-like"/>
    <property type="match status" value="1"/>
</dbReference>
<dbReference type="GO" id="GO:0004519">
    <property type="term" value="F:endonuclease activity"/>
    <property type="evidence" value="ECO:0007669"/>
    <property type="project" value="UniProtKB-KW"/>
</dbReference>
<keyword evidence="2" id="KW-0255">Endonuclease</keyword>
<dbReference type="InterPro" id="IPR005135">
    <property type="entry name" value="Endo/exonuclease/phosphatase"/>
</dbReference>
<dbReference type="AlphaFoldDB" id="A0AAD7AZ29"/>
<keyword evidence="2" id="KW-0540">Nuclease</keyword>
<reference evidence="2" key="1">
    <citation type="submission" date="2023-03" db="EMBL/GenBank/DDBJ databases">
        <title>Massive genome expansion in bonnet fungi (Mycena s.s.) driven by repeated elements and novel gene families across ecological guilds.</title>
        <authorList>
            <consortium name="Lawrence Berkeley National Laboratory"/>
            <person name="Harder C.B."/>
            <person name="Miyauchi S."/>
            <person name="Viragh M."/>
            <person name="Kuo A."/>
            <person name="Thoen E."/>
            <person name="Andreopoulos B."/>
            <person name="Lu D."/>
            <person name="Skrede I."/>
            <person name="Drula E."/>
            <person name="Henrissat B."/>
            <person name="Morin E."/>
            <person name="Kohler A."/>
            <person name="Barry K."/>
            <person name="LaButti K."/>
            <person name="Morin E."/>
            <person name="Salamov A."/>
            <person name="Lipzen A."/>
            <person name="Mereny Z."/>
            <person name="Hegedus B."/>
            <person name="Baldrian P."/>
            <person name="Stursova M."/>
            <person name="Weitz H."/>
            <person name="Taylor A."/>
            <person name="Grigoriev I.V."/>
            <person name="Nagy L.G."/>
            <person name="Martin F."/>
            <person name="Kauserud H."/>
        </authorList>
    </citation>
    <scope>NUCLEOTIDE SEQUENCE</scope>
    <source>
        <strain evidence="2">CBHHK067</strain>
    </source>
</reference>
<name>A0AAD7AZ29_MYCRO</name>
<feature type="domain" description="Endonuclease/exonuclease/phosphatase" evidence="1">
    <location>
        <begin position="523"/>
        <end position="639"/>
    </location>
</feature>
<organism evidence="2 3">
    <name type="scientific">Mycena rosella</name>
    <name type="common">Pink bonnet</name>
    <name type="synonym">Agaricus rosellus</name>
    <dbReference type="NCBI Taxonomy" id="1033263"/>
    <lineage>
        <taxon>Eukaryota</taxon>
        <taxon>Fungi</taxon>
        <taxon>Dikarya</taxon>
        <taxon>Basidiomycota</taxon>
        <taxon>Agaricomycotina</taxon>
        <taxon>Agaricomycetes</taxon>
        <taxon>Agaricomycetidae</taxon>
        <taxon>Agaricales</taxon>
        <taxon>Marasmiineae</taxon>
        <taxon>Mycenaceae</taxon>
        <taxon>Mycena</taxon>
    </lineage>
</organism>
<sequence length="669" mass="73533">MSGVHGEIADAVVDTWGRQGLPSAIKWVDDGSNSREPAPGRRFVLWYSEGLFWLESGSCNFIEICYNYDKVTMLAMIADLQVPWHLTKGQDFDFVVEYVGFVFNLLRRTVSIPEQKWIKFAKAAASPPQPKPKPPPLPNPSDECLLVRFDGQVPPLLGLPYPDILAKINESLAPLGLPLLMYTQKQSESSIFVVPHSKDDLRILTERWDIWAPSVFPGGRIAPVATHCFIQVNGVVFSGAGSLEELGREFELRNPQLGPVVGTPAWVNKPPSEAKAAAMVVAGRTPPKAGSLFVRLSSRDMVDKAVASGRVVLAGTAPAVGRGFPHLRVVQCWGCLKFGHTHDRCSSLTKCGGCGKENHGAVCLDKPVCVNCDGVHRADSFACPARRWIAEQLRLRAAELCKTLDAQSRFITPKTASSSLSPLSPSLGLSNLTLSPPQWRRGCPNASHNFDIICLQEPWEKEIDAFDHTGYTQITPNCDTRHRVSFYFKEASIPPSCICPRPDLSTSPDLLVVDLIVKGRIIHLVNLYNDCVTRAGVGLVAAVLPRFGPQDEIFAMMDSNSHHILWDSLTLTPTQVADFDLHDLLISHPLTLVTPPDVPTHIPSGNVIDLGFASPSLLWNIRNVEVSSCLGLGSDHLPITYELDLEIQRPTSNRYNPDSMDIDKFLSIL</sequence>
<dbReference type="Proteomes" id="UP001221757">
    <property type="component" value="Unassembled WGS sequence"/>
</dbReference>
<evidence type="ECO:0000259" key="1">
    <source>
        <dbReference type="Pfam" id="PF14529"/>
    </source>
</evidence>
<dbReference type="PANTHER" id="PTHR33273:SF2">
    <property type="entry name" value="ENDONUCLEASE_EXONUCLEASE_PHOSPHATASE DOMAIN-CONTAINING PROTEIN"/>
    <property type="match status" value="1"/>
</dbReference>
<dbReference type="InterPro" id="IPR036691">
    <property type="entry name" value="Endo/exonu/phosph_ase_sf"/>
</dbReference>
<dbReference type="EMBL" id="JARKIE010001165">
    <property type="protein sequence ID" value="KAJ7605222.1"/>
    <property type="molecule type" value="Genomic_DNA"/>
</dbReference>
<dbReference type="Gene3D" id="3.60.10.10">
    <property type="entry name" value="Endonuclease/exonuclease/phosphatase"/>
    <property type="match status" value="1"/>
</dbReference>
<keyword evidence="2" id="KW-0378">Hydrolase</keyword>
<evidence type="ECO:0000313" key="3">
    <source>
        <dbReference type="Proteomes" id="UP001221757"/>
    </source>
</evidence>
<dbReference type="PANTHER" id="PTHR33273">
    <property type="entry name" value="DOMAIN-CONTAINING PROTEIN, PUTATIVE-RELATED"/>
    <property type="match status" value="1"/>
</dbReference>
<protein>
    <submittedName>
        <fullName evidence="2">Endonuclease/exonuclease/phosphatase</fullName>
    </submittedName>
</protein>